<sequence length="470" mass="54050">MAKNTYKLVPLSIFTIFLPFLLIENIPNSNALSIKLIHRHSLESPFYPGKISRNERIRLQLQSASAYANRLSTTISLYIKENTSRPTTLIRPKMDNQGLMYLVQVGFGTFYRYRFHYYKYFLHLDTASDLTWAQCDECRRMGPSSCFLQAPPLFPARLSLTYRPLLCDRHPFCVPGECINYICSYQLRYGDGATTLGYLAYESLTFDSDRNKTETVRNVVFGCGIKNRGFMESSKHNIVAGNFGLGSDKRSFLRQKESLTHGRFSYCLPLWQVAHNSNIFLRLGDDIPDTKALKSTPLMSYPDFSAYFVNLKGISVGNRKINIPTRMLVRQNNFDGGCMVDSGSSITILPPPVYEKLREFLMNNHFLRYKRNRSQGFYNFCYFLPKNKRMNDLPNITFHLQDSDLVFLPQVGYVLGRSLGRDYYFCLGIIPQSIYGLTIIGAMQQANMRFIFDTVKQRLYFGQEDCALGA</sequence>
<dbReference type="GO" id="GO:0004190">
    <property type="term" value="F:aspartic-type endopeptidase activity"/>
    <property type="evidence" value="ECO:0007669"/>
    <property type="project" value="InterPro"/>
</dbReference>
<dbReference type="Proteomes" id="UP000231279">
    <property type="component" value="Unassembled WGS sequence"/>
</dbReference>
<dbReference type="GO" id="GO:0005576">
    <property type="term" value="C:extracellular region"/>
    <property type="evidence" value="ECO:0007669"/>
    <property type="project" value="TreeGrafter"/>
</dbReference>
<dbReference type="GO" id="GO:0006508">
    <property type="term" value="P:proteolysis"/>
    <property type="evidence" value="ECO:0007669"/>
    <property type="project" value="UniProtKB-KW"/>
</dbReference>
<name>A0A2G9H0Z9_9LAMI</name>
<evidence type="ECO:0000313" key="5">
    <source>
        <dbReference type="EMBL" id="PIN11191.1"/>
    </source>
</evidence>
<proteinExistence type="inferred from homology"/>
<dbReference type="AlphaFoldDB" id="A0A2G9H0Z9"/>
<dbReference type="EMBL" id="NKXS01003001">
    <property type="protein sequence ID" value="PIN11191.1"/>
    <property type="molecule type" value="Genomic_DNA"/>
</dbReference>
<dbReference type="PROSITE" id="PS51767">
    <property type="entry name" value="PEPTIDASE_A1"/>
    <property type="match status" value="1"/>
</dbReference>
<dbReference type="Gene3D" id="2.40.70.10">
    <property type="entry name" value="Acid Proteases"/>
    <property type="match status" value="2"/>
</dbReference>
<dbReference type="PANTHER" id="PTHR47967:SF123">
    <property type="entry name" value="ASPARTIC PROTEINASE NEPENTHESIN-1-LIKE"/>
    <property type="match status" value="1"/>
</dbReference>
<gene>
    <name evidence="5" type="ORF">CDL12_16222</name>
</gene>
<evidence type="ECO:0000256" key="2">
    <source>
        <dbReference type="ARBA" id="ARBA00022670"/>
    </source>
</evidence>
<comment type="similarity">
    <text evidence="1">Belongs to the peptidase A1 family.</text>
</comment>
<evidence type="ECO:0000313" key="6">
    <source>
        <dbReference type="Proteomes" id="UP000231279"/>
    </source>
</evidence>
<dbReference type="Pfam" id="PF14541">
    <property type="entry name" value="TAXi_C"/>
    <property type="match status" value="1"/>
</dbReference>
<dbReference type="InterPro" id="IPR033121">
    <property type="entry name" value="PEPTIDASE_A1"/>
</dbReference>
<accession>A0A2G9H0Z9</accession>
<dbReference type="SUPFAM" id="SSF50630">
    <property type="entry name" value="Acid proteases"/>
    <property type="match status" value="1"/>
</dbReference>
<dbReference type="OrthoDB" id="907879at2759"/>
<feature type="domain" description="Peptidase A1" evidence="4">
    <location>
        <begin position="101"/>
        <end position="462"/>
    </location>
</feature>
<comment type="caution">
    <text evidence="5">The sequence shown here is derived from an EMBL/GenBank/DDBJ whole genome shotgun (WGS) entry which is preliminary data.</text>
</comment>
<dbReference type="PROSITE" id="PS00141">
    <property type="entry name" value="ASP_PROTEASE"/>
    <property type="match status" value="1"/>
</dbReference>
<keyword evidence="3 5" id="KW-0378">Hydrolase</keyword>
<dbReference type="InterPro" id="IPR032861">
    <property type="entry name" value="TAXi_N"/>
</dbReference>
<keyword evidence="6" id="KW-1185">Reference proteome</keyword>
<protein>
    <submittedName>
        <fullName evidence="5">Aspartyl protease</fullName>
        <ecNumber evidence="5">3.4.23.12</ecNumber>
    </submittedName>
</protein>
<dbReference type="PANTHER" id="PTHR47967">
    <property type="entry name" value="OS07G0603500 PROTEIN-RELATED"/>
    <property type="match status" value="1"/>
</dbReference>
<reference evidence="6" key="1">
    <citation type="journal article" date="2018" name="Gigascience">
        <title>Genome assembly of the Pink Ipe (Handroanthus impetiginosus, Bignoniaceae), a highly valued, ecologically keystone Neotropical timber forest tree.</title>
        <authorList>
            <person name="Silva-Junior O.B."/>
            <person name="Grattapaglia D."/>
            <person name="Novaes E."/>
            <person name="Collevatti R.G."/>
        </authorList>
    </citation>
    <scope>NUCLEOTIDE SEQUENCE [LARGE SCALE GENOMIC DNA]</scope>
    <source>
        <strain evidence="6">cv. UFG-1</strain>
    </source>
</reference>
<dbReference type="InterPro" id="IPR021109">
    <property type="entry name" value="Peptidase_aspartic_dom_sf"/>
</dbReference>
<dbReference type="InterPro" id="IPR032799">
    <property type="entry name" value="TAXi_C"/>
</dbReference>
<evidence type="ECO:0000259" key="4">
    <source>
        <dbReference type="PROSITE" id="PS51767"/>
    </source>
</evidence>
<dbReference type="EC" id="3.4.23.12" evidence="5"/>
<dbReference type="InterPro" id="IPR001969">
    <property type="entry name" value="Aspartic_peptidase_AS"/>
</dbReference>
<dbReference type="STRING" id="429701.A0A2G9H0Z9"/>
<evidence type="ECO:0000256" key="3">
    <source>
        <dbReference type="ARBA" id="ARBA00022801"/>
    </source>
</evidence>
<keyword evidence="2 5" id="KW-0645">Protease</keyword>
<dbReference type="InterPro" id="IPR051708">
    <property type="entry name" value="Plant_Aspart_Prot_A1"/>
</dbReference>
<dbReference type="Pfam" id="PF14543">
    <property type="entry name" value="TAXi_N"/>
    <property type="match status" value="1"/>
</dbReference>
<evidence type="ECO:0000256" key="1">
    <source>
        <dbReference type="ARBA" id="ARBA00007447"/>
    </source>
</evidence>
<organism evidence="5 6">
    <name type="scientific">Handroanthus impetiginosus</name>
    <dbReference type="NCBI Taxonomy" id="429701"/>
    <lineage>
        <taxon>Eukaryota</taxon>
        <taxon>Viridiplantae</taxon>
        <taxon>Streptophyta</taxon>
        <taxon>Embryophyta</taxon>
        <taxon>Tracheophyta</taxon>
        <taxon>Spermatophyta</taxon>
        <taxon>Magnoliopsida</taxon>
        <taxon>eudicotyledons</taxon>
        <taxon>Gunneridae</taxon>
        <taxon>Pentapetalae</taxon>
        <taxon>asterids</taxon>
        <taxon>lamiids</taxon>
        <taxon>Lamiales</taxon>
        <taxon>Bignoniaceae</taxon>
        <taxon>Crescentiina</taxon>
        <taxon>Tabebuia alliance</taxon>
        <taxon>Handroanthus</taxon>
    </lineage>
</organism>